<dbReference type="Gene3D" id="3.90.660.10">
    <property type="match status" value="1"/>
</dbReference>
<evidence type="ECO:0008006" key="4">
    <source>
        <dbReference type="Google" id="ProtNLM"/>
    </source>
</evidence>
<evidence type="ECO:0000313" key="3">
    <source>
        <dbReference type="Proteomes" id="UP001497527"/>
    </source>
</evidence>
<keyword evidence="3" id="KW-1185">Reference proteome</keyword>
<dbReference type="Proteomes" id="UP001497527">
    <property type="component" value="Unassembled WGS sequence"/>
</dbReference>
<evidence type="ECO:0000313" key="2">
    <source>
        <dbReference type="EMBL" id="CAL2103086.1"/>
    </source>
</evidence>
<evidence type="ECO:0000256" key="1">
    <source>
        <dbReference type="SAM" id="Coils"/>
    </source>
</evidence>
<reference evidence="2 3" key="1">
    <citation type="submission" date="2024-05" db="EMBL/GenBank/DDBJ databases">
        <authorList>
            <person name="Duchaud E."/>
        </authorList>
    </citation>
    <scope>NUCLEOTIDE SEQUENCE [LARGE SCALE GENOMIC DNA]</scope>
    <source>
        <strain evidence="2">Ena-SAMPLE-TAB-13-05-2024-13:56:06:370-140308</strain>
    </source>
</reference>
<dbReference type="EMBL" id="CAXJIO010000012">
    <property type="protein sequence ID" value="CAL2103086.1"/>
    <property type="molecule type" value="Genomic_DNA"/>
</dbReference>
<proteinExistence type="predicted"/>
<gene>
    <name evidence="2" type="ORF">T190423A01A_30200</name>
</gene>
<dbReference type="RefSeq" id="WP_348717060.1">
    <property type="nucleotide sequence ID" value="NZ_CAXJIO010000012.1"/>
</dbReference>
<sequence>MKNKTYSIFGAGAAGLYTAWRLLQGKPANSKDTSKNLQKGDVLELYDWGKYEFSNKEKGTRAAGARVCTWHYKDDPDASYLELGGMRYSAWDYKKTKNNPNPNDANNPGHRLVTKTISEIGLEKYSVPFNEASDPLLSLRAKSMYTSEIDANNPAPYNVNNYGAYSAPDDGFTKIESVGIDVSQDALPPTRKEWCEFYENGKITKDLGDDSVFKKGQKLKDIGYWNLAYDVLGQEGFSYLADGNGYSSNVVNSNSAQSFEVNNEFTPGTLYKTLTIGYSGIFSTLFQEVVKLAKEKGIDFQYYPNTRLRSILENKKVIHFTTASRKEPTKELDAKTCDAAFLAMGRYAIDLVAQATRYMNKKAGDFDVLNEDKVQLYLESVLMQPSYKIGMFFDSPWWRDDIPSPPKYPAKLNSYFLTQEGVKKLKKDKFPAKYLKAIEKAASEAAKAKQKAEKNNKAYDNSVTSLIEVTYDTQASFLEATETIIEASLSYEEKQQITEVAHLDTIGPSATDMPIRQVVYFGDNARDKKGKKIYGILASYDDIRYTTFWKALEIGPNRERKVAESQDTQPLEGPKKAPAIMVKMLRQQLANLHFGSEANYTAVPEPLETKYMDWSLPPFNAGYHAYFSHYNIGDVQQKIRKPSSLVKGKDSNLYIIGSTYSNDQAWVEGAFCTAESVLNDFFNIEKLIDDKEYPFICPA</sequence>
<feature type="coiled-coil region" evidence="1">
    <location>
        <begin position="435"/>
        <end position="462"/>
    </location>
</feature>
<protein>
    <recommendedName>
        <fullName evidence="4">Amine oxidase domain-containing protein</fullName>
    </recommendedName>
</protein>
<comment type="caution">
    <text evidence="2">The sequence shown here is derived from an EMBL/GenBank/DDBJ whole genome shotgun (WGS) entry which is preliminary data.</text>
</comment>
<organism evidence="2 3">
    <name type="scientific">Tenacibaculum polynesiense</name>
    <dbReference type="NCBI Taxonomy" id="3137857"/>
    <lineage>
        <taxon>Bacteria</taxon>
        <taxon>Pseudomonadati</taxon>
        <taxon>Bacteroidota</taxon>
        <taxon>Flavobacteriia</taxon>
        <taxon>Flavobacteriales</taxon>
        <taxon>Flavobacteriaceae</taxon>
        <taxon>Tenacibaculum</taxon>
    </lineage>
</organism>
<keyword evidence="1" id="KW-0175">Coiled coil</keyword>
<name>A0ABM9PCH8_9FLAO</name>
<accession>A0ABM9PCH8</accession>